<dbReference type="Proteomes" id="UP000466646">
    <property type="component" value="Unassembled WGS sequence"/>
</dbReference>
<dbReference type="EC" id="3.-.-.-" evidence="14"/>
<dbReference type="EMBL" id="CACUNS010000002">
    <property type="protein sequence ID" value="CAA6048673.1"/>
    <property type="molecule type" value="Genomic_DNA"/>
</dbReference>
<dbReference type="Pfam" id="PF07687">
    <property type="entry name" value="M20_dimer"/>
    <property type="match status" value="1"/>
</dbReference>
<dbReference type="InterPro" id="IPR017439">
    <property type="entry name" value="Amidohydrolase"/>
</dbReference>
<evidence type="ECO:0000313" key="17">
    <source>
        <dbReference type="EMBL" id="MVK35043.1"/>
    </source>
</evidence>
<dbReference type="SMR" id="A0A0E7Q410"/>
<dbReference type="EMBL" id="LALJ01000003">
    <property type="protein sequence ID" value="KMR38198.1"/>
    <property type="molecule type" value="Genomic_DNA"/>
</dbReference>
<evidence type="ECO:0000313" key="20">
    <source>
        <dbReference type="EMBL" id="NUY11302.1"/>
    </source>
</evidence>
<evidence type="ECO:0000313" key="27">
    <source>
        <dbReference type="Proteomes" id="UP000442696"/>
    </source>
</evidence>
<evidence type="ECO:0000313" key="16">
    <source>
        <dbReference type="EMBL" id="KMR56332.1"/>
    </source>
</evidence>
<dbReference type="GO" id="GO:0046872">
    <property type="term" value="F:metal ion binding"/>
    <property type="evidence" value="ECO:0007669"/>
    <property type="project" value="UniProtKB-KW"/>
</dbReference>
<evidence type="ECO:0000256" key="1">
    <source>
        <dbReference type="ARBA" id="ARBA00006153"/>
    </source>
</evidence>
<dbReference type="Proteomes" id="UP000459702">
    <property type="component" value="Unassembled WGS sequence"/>
</dbReference>
<dbReference type="Proteomes" id="UP000251686">
    <property type="component" value="Unassembled WGS sequence"/>
</dbReference>
<evidence type="ECO:0000313" key="37">
    <source>
        <dbReference type="Proteomes" id="UP000507112"/>
    </source>
</evidence>
<reference evidence="14" key="7">
    <citation type="submission" date="2020-11" db="EMBL/GenBank/DDBJ databases">
        <authorList>
            <consortium name="Pathogen Informatics"/>
        </authorList>
    </citation>
    <scope>NUCLEOTIDE SEQUENCE</scope>
    <source>
        <strain evidence="13 37">MOS105</strain>
        <strain evidence="14">NCTC13131</strain>
        <strain evidence="7 30">S040_N01_C01</strain>
        <strain evidence="6 28">S087_N01_C01</strain>
        <strain evidence="12 36">SG160</strain>
        <strain evidence="10 32">T012_N10_C04</strain>
        <strain evidence="8 27">T012_N16_C08</strain>
        <strain evidence="9 29">T065_N03_C06</strain>
        <strain evidence="11 31">T197_A02_C01</strain>
    </source>
</reference>
<feature type="binding site" evidence="3">
    <location>
        <position position="94"/>
    </location>
    <ligand>
        <name>Mn(2+)</name>
        <dbReference type="ChEBI" id="CHEBI:29035"/>
        <label>2</label>
    </ligand>
</feature>
<dbReference type="Proteomes" id="UP000507112">
    <property type="component" value="Unassembled WGS sequence"/>
</dbReference>
<evidence type="ECO:0000313" key="28">
    <source>
        <dbReference type="Proteomes" id="UP000442782"/>
    </source>
</evidence>
<dbReference type="EMBL" id="CP023391">
    <property type="protein sequence ID" value="ATC72503.1"/>
    <property type="molecule type" value="Genomic_DNA"/>
</dbReference>
<feature type="binding site" evidence="3">
    <location>
        <position position="345"/>
    </location>
    <ligand>
        <name>Mn(2+)</name>
        <dbReference type="ChEBI" id="CHEBI:29035"/>
        <label>2</label>
    </ligand>
</feature>
<dbReference type="EMBL" id="WPXC01000004">
    <property type="protein sequence ID" value="MVM09378.1"/>
    <property type="molecule type" value="Genomic_DNA"/>
</dbReference>
<feature type="binding site" evidence="3">
    <location>
        <position position="152"/>
    </location>
    <ligand>
        <name>Mn(2+)</name>
        <dbReference type="ChEBI" id="CHEBI:29035"/>
        <label>2</label>
    </ligand>
</feature>
<dbReference type="EMBL" id="CACURZ010000002">
    <property type="protein sequence ID" value="CAA6314070.1"/>
    <property type="molecule type" value="Genomic_DNA"/>
</dbReference>
<evidence type="ECO:0000313" key="5">
    <source>
        <dbReference type="EMBL" id="ATC72503.1"/>
    </source>
</evidence>
<evidence type="ECO:0000313" key="6">
    <source>
        <dbReference type="EMBL" id="CAA4107405.1"/>
    </source>
</evidence>
<sequence>MGLKDQAVTWRRYFHQFPELSDKEFKTTQKIKDILTEHHIRILDLPLATGLVAEVGQGLSCIAVRADIDALPIQELVEQDFKSENEGVMHACGHDIHMASILATAVKLKEIEGTLTGRVKFIFQSAEELGHGAFKIIETHALKDVQAVLGFHNDPSRSVGTFAIKTGAITSAVDRFEFHIKGVGGHAAKPEQCNDPVIVLAQLINSIQSIVSRNLSAFDEAVVTIGQISCGNTWNVIADHAYVQGTVRSFDPVVRKLVETRLQDIADGLAQAYNMKINLNYTHLPGAVMNDEALTHKAIAVAQHVGYKVEMMEQPLTIGEDFSGYSQHFPSVFALIGSHSEYDLHHPQYKPDERILEKVPEYFVEFVKRLLHE</sequence>
<evidence type="ECO:0000313" key="19">
    <source>
        <dbReference type="EMBL" id="NDP56183.1"/>
    </source>
</evidence>
<dbReference type="Proteomes" id="UP000478867">
    <property type="component" value="Unassembled WGS sequence"/>
</dbReference>
<evidence type="ECO:0000256" key="2">
    <source>
        <dbReference type="ARBA" id="ARBA00022801"/>
    </source>
</evidence>
<evidence type="ECO:0000313" key="12">
    <source>
        <dbReference type="EMBL" id="CAC5784049.1"/>
    </source>
</evidence>
<dbReference type="PIRSF" id="PIRSF005962">
    <property type="entry name" value="Pept_M20D_amidohydro"/>
    <property type="match status" value="1"/>
</dbReference>
<dbReference type="EMBL" id="JAAFLG010000010">
    <property type="protein sequence ID" value="NDP56183.1"/>
    <property type="molecule type" value="Genomic_DNA"/>
</dbReference>
<evidence type="ECO:0000313" key="34">
    <source>
        <dbReference type="Proteomes" id="UP000471199"/>
    </source>
</evidence>
<evidence type="ECO:0000313" key="33">
    <source>
        <dbReference type="Proteomes" id="UP000466646"/>
    </source>
</evidence>
<evidence type="ECO:0000313" key="21">
    <source>
        <dbReference type="EMBL" id="RZH95351.1"/>
    </source>
</evidence>
<dbReference type="InterPro" id="IPR033846">
    <property type="entry name" value="YxeP-like"/>
</dbReference>
<dbReference type="EMBL" id="CACTWD010000008">
    <property type="protein sequence ID" value="CAA4684055.1"/>
    <property type="molecule type" value="Genomic_DNA"/>
</dbReference>
<dbReference type="Proteomes" id="UP000459586">
    <property type="component" value="Unassembled WGS sequence"/>
</dbReference>
<dbReference type="OMA" id="PECQTMG"/>
<proteinExistence type="inferred from homology"/>
<organism evidence="14 24">
    <name type="scientific">Staphylococcus aureus</name>
    <dbReference type="NCBI Taxonomy" id="1280"/>
    <lineage>
        <taxon>Bacteria</taxon>
        <taxon>Bacillati</taxon>
        <taxon>Bacillota</taxon>
        <taxon>Bacilli</taxon>
        <taxon>Bacillales</taxon>
        <taxon>Staphylococcaceae</taxon>
        <taxon>Staphylococcus</taxon>
    </lineage>
</organism>
<dbReference type="EMBL" id="CAIIGD010000001">
    <property type="protein sequence ID" value="CAC8194829.1"/>
    <property type="molecule type" value="Genomic_DNA"/>
</dbReference>
<dbReference type="SUPFAM" id="SSF53187">
    <property type="entry name" value="Zn-dependent exopeptidases"/>
    <property type="match status" value="1"/>
</dbReference>
<evidence type="ECO:0000313" key="9">
    <source>
        <dbReference type="EMBL" id="CAA4684055.1"/>
    </source>
</evidence>
<evidence type="ECO:0000313" key="30">
    <source>
        <dbReference type="Proteomes" id="UP000443708"/>
    </source>
</evidence>
<evidence type="ECO:0000313" key="23">
    <source>
        <dbReference type="Proteomes" id="UP000217245"/>
    </source>
</evidence>
<dbReference type="Gene3D" id="3.40.630.10">
    <property type="entry name" value="Zn peptidases"/>
    <property type="match status" value="1"/>
</dbReference>
<dbReference type="EMBL" id="WPTS01000027">
    <property type="protein sequence ID" value="MVK35043.1"/>
    <property type="molecule type" value="Genomic_DNA"/>
</dbReference>
<dbReference type="EMBL" id="RQTF01000014">
    <property type="protein sequence ID" value="RZI08624.1"/>
    <property type="molecule type" value="Genomic_DNA"/>
</dbReference>
<evidence type="ECO:0000313" key="29">
    <source>
        <dbReference type="Proteomes" id="UP000443506"/>
    </source>
</evidence>
<evidence type="ECO:0000313" key="35">
    <source>
        <dbReference type="Proteomes" id="UP000478867"/>
    </source>
</evidence>
<dbReference type="RefSeq" id="WP_000523151.1">
    <property type="nucleotide sequence ID" value="NC_021670.1"/>
</dbReference>
<dbReference type="Proteomes" id="UP000442782">
    <property type="component" value="Unassembled WGS sequence"/>
</dbReference>
<dbReference type="Proteomes" id="UP000505390">
    <property type="component" value="Unassembled WGS sequence"/>
</dbReference>
<evidence type="ECO:0000313" key="7">
    <source>
        <dbReference type="EMBL" id="CAA4138564.1"/>
    </source>
</evidence>
<name>A0A0E7Q410_STAAU</name>
<dbReference type="PANTHER" id="PTHR11014:SF63">
    <property type="entry name" value="METALLOPEPTIDASE, PUTATIVE (AFU_ORTHOLOGUE AFUA_6G09600)-RELATED"/>
    <property type="match status" value="1"/>
</dbReference>
<dbReference type="EMBL" id="CACTQT010000001">
    <property type="protein sequence ID" value="CAA4266814.1"/>
    <property type="molecule type" value="Genomic_DNA"/>
</dbReference>
<dbReference type="EMBL" id="CAIGXB010000002">
    <property type="protein sequence ID" value="CAC5784049.1"/>
    <property type="molecule type" value="Genomic_DNA"/>
</dbReference>
<gene>
    <name evidence="14" type="primary">yxeP_2</name>
    <name evidence="6" type="synonym">yxeP_1</name>
    <name evidence="7" type="synonym">yxeP_4</name>
    <name evidence="5" type="ORF">CNH36_13040</name>
    <name evidence="21" type="ORF">EIG94_02685</name>
    <name evidence="22" type="ORF">EIH03_01225</name>
    <name evidence="16" type="ORF">EP54_11495</name>
    <name evidence="15" type="ORF">EQ90_01720</name>
    <name evidence="17" type="ORF">GO814_07820</name>
    <name evidence="18" type="ORF">GO942_01560</name>
    <name evidence="20" type="ORF">GQX37_01845</name>
    <name evidence="19" type="ORF">GZ130_06190</name>
    <name evidence="14" type="ORF">NCTC13131_01673</name>
    <name evidence="6" type="ORF">SAMEA1029512_01064</name>
    <name evidence="7" type="ORF">SAMEA1029528_01929</name>
    <name evidence="8" type="ORF">SAMEA2078260_00148</name>
    <name evidence="10" type="ORF">SAMEA2078588_00455</name>
    <name evidence="11" type="ORF">SAMEA2080344_00472</name>
    <name evidence="9" type="ORF">SAMEA2081063_01465</name>
    <name evidence="12" type="ORF">SAMEA4008575_00952</name>
    <name evidence="13" type="ORF">SAMEA70146418_00404</name>
</gene>
<dbReference type="AlphaFoldDB" id="A0A0E7Q410"/>
<dbReference type="FunFam" id="3.30.70.360:FF:000014">
    <property type="entry name" value="N-acyl-L-amino acid amidohydrolase"/>
    <property type="match status" value="1"/>
</dbReference>
<feature type="domain" description="Peptidase M20 dimerisation" evidence="4">
    <location>
        <begin position="175"/>
        <end position="270"/>
    </location>
</feature>
<reference evidence="34 35" key="4">
    <citation type="submission" date="2019-11" db="EMBL/GenBank/DDBJ databases">
        <title>Implementation of targeted gown and glove precautions to prevent Staphylococcus aureus acquisition in community-based nursing homes.</title>
        <authorList>
            <person name="Stine O.C."/>
        </authorList>
    </citation>
    <scope>NUCLEOTIDE SEQUENCE [LARGE SCALE GENOMIC DNA]</scope>
    <source>
        <strain evidence="18 35">S_1081.LBCF.DN</strain>
        <strain evidence="17 34">S_2062.LAUP.DI</strain>
    </source>
</reference>
<dbReference type="KEGG" id="saur:SABB_01345"/>
<dbReference type="Gene3D" id="3.30.70.360">
    <property type="match status" value="1"/>
</dbReference>
<evidence type="ECO:0000313" key="31">
    <source>
        <dbReference type="Proteomes" id="UP000459586"/>
    </source>
</evidence>
<keyword evidence="3" id="KW-0464">Manganese</keyword>
<evidence type="ECO:0000313" key="14">
    <source>
        <dbReference type="EMBL" id="CAD7354140.1"/>
    </source>
</evidence>
<dbReference type="EMBL" id="CACTOE010000006">
    <property type="protein sequence ID" value="CAA4107405.1"/>
    <property type="molecule type" value="Genomic_DNA"/>
</dbReference>
<evidence type="ECO:0000313" key="26">
    <source>
        <dbReference type="Proteomes" id="UP000294017"/>
    </source>
</evidence>
<dbReference type="Proteomes" id="UP000294017">
    <property type="component" value="Unassembled WGS sequence"/>
</dbReference>
<evidence type="ECO:0000313" key="22">
    <source>
        <dbReference type="EMBL" id="RZI08624.1"/>
    </source>
</evidence>
<dbReference type="EMBL" id="CACTPI010000008">
    <property type="protein sequence ID" value="CAA4138564.1"/>
    <property type="molecule type" value="Genomic_DNA"/>
</dbReference>
<evidence type="ECO:0000313" key="18">
    <source>
        <dbReference type="EMBL" id="MVM09378.1"/>
    </source>
</evidence>
<protein>
    <submittedName>
        <fullName evidence="5">Amidohydrolase</fullName>
    </submittedName>
    <submittedName>
        <fullName evidence="14">N-acetyl-L,L-diaminopimelate deacetylase</fullName>
        <ecNumber evidence="14">3.-.-.-</ecNumber>
        <ecNumber evidence="14">3.5.1.18</ecNumber>
    </submittedName>
</protein>
<dbReference type="InterPro" id="IPR002933">
    <property type="entry name" value="Peptidase_M20"/>
</dbReference>
<dbReference type="SUPFAM" id="SSF55031">
    <property type="entry name" value="Bacterial exopeptidase dimerisation domain"/>
    <property type="match status" value="1"/>
</dbReference>
<accession>A0A1E8XCI4</accession>
<evidence type="ECO:0000313" key="36">
    <source>
        <dbReference type="Proteomes" id="UP000505390"/>
    </source>
</evidence>
<dbReference type="PANTHER" id="PTHR11014">
    <property type="entry name" value="PEPTIDASE M20 FAMILY MEMBER"/>
    <property type="match status" value="1"/>
</dbReference>
<evidence type="ECO:0000313" key="25">
    <source>
        <dbReference type="Proteomes" id="UP000293434"/>
    </source>
</evidence>
<evidence type="ECO:0000313" key="32">
    <source>
        <dbReference type="Proteomes" id="UP000459702"/>
    </source>
</evidence>
<comment type="similarity">
    <text evidence="1">Belongs to the peptidase M20 family.</text>
</comment>
<dbReference type="Proteomes" id="UP000443506">
    <property type="component" value="Unassembled WGS sequence"/>
</dbReference>
<dbReference type="EMBL" id="UAUZ02000002">
    <property type="protein sequence ID" value="CAD7354140.1"/>
    <property type="molecule type" value="Genomic_DNA"/>
</dbReference>
<accession>A0A0E7Q410</accession>
<dbReference type="InterPro" id="IPR011650">
    <property type="entry name" value="Peptidase_M20_dimer"/>
</dbReference>
<dbReference type="Proteomes" id="UP000293434">
    <property type="component" value="Unassembled WGS sequence"/>
</dbReference>
<comment type="cofactor">
    <cofactor evidence="3">
        <name>Mn(2+)</name>
        <dbReference type="ChEBI" id="CHEBI:29035"/>
    </cofactor>
    <text evidence="3">The Mn(2+) ion enhances activity.</text>
</comment>
<dbReference type="EMBL" id="LALQ01000052">
    <property type="protein sequence ID" value="KMR56332.1"/>
    <property type="molecule type" value="Genomic_DNA"/>
</dbReference>
<evidence type="ECO:0000313" key="11">
    <source>
        <dbReference type="EMBL" id="CAA6314070.1"/>
    </source>
</evidence>
<evidence type="ECO:0000313" key="8">
    <source>
        <dbReference type="EMBL" id="CAA4266814.1"/>
    </source>
</evidence>
<reference evidence="19 33" key="6">
    <citation type="submission" date="2020-01" db="EMBL/GenBank/DDBJ databases">
        <title>Analysis of Virulence and Antimicrobial Resistance Gene Carriage in Staphylococcus aureus Infections in Equids Using Whole Genome Sequencing.</title>
        <authorList>
            <person name="Little S.V."/>
            <person name="Hillhouse A.E."/>
            <person name="Cohen N.D."/>
            <person name="Lawhon S.D."/>
            <person name="Bryan L.K."/>
        </authorList>
    </citation>
    <scope>NUCLEOTIDE SEQUENCE [LARGE SCALE GENOMIC DNA]</scope>
    <source>
        <strain evidence="19 33">61-017</strain>
    </source>
</reference>
<reference evidence="25 26" key="3">
    <citation type="submission" date="2018-11" db="EMBL/GenBank/DDBJ databases">
        <title>Genomic profiling of Staphylococcus species from a Poultry farm system in KwaZulu-Natal, South Africa.</title>
        <authorList>
            <person name="Amoako D.G."/>
            <person name="Somboro A.M."/>
            <person name="Abia A.L.K."/>
            <person name="Bester L.A."/>
            <person name="Essack S.Y."/>
        </authorList>
    </citation>
    <scope>NUCLEOTIDE SEQUENCE [LARGE SCALE GENOMIC DNA]</scope>
    <source>
        <strain evidence="22 26">SA12</strain>
        <strain evidence="21 25">SA9</strain>
    </source>
</reference>
<dbReference type="EMBL" id="RQTC01000028">
    <property type="protein sequence ID" value="RZH95351.1"/>
    <property type="molecule type" value="Genomic_DNA"/>
</dbReference>
<dbReference type="CDD" id="cd05669">
    <property type="entry name" value="M20_Acy1_YxeP-like"/>
    <property type="match status" value="1"/>
</dbReference>
<dbReference type="InterPro" id="IPR036264">
    <property type="entry name" value="Bact_exopeptidase_dim_dom"/>
</dbReference>
<dbReference type="Proteomes" id="UP000443708">
    <property type="component" value="Unassembled WGS sequence"/>
</dbReference>
<evidence type="ECO:0000313" key="15">
    <source>
        <dbReference type="EMBL" id="KMR38198.1"/>
    </source>
</evidence>
<feature type="binding site" evidence="3">
    <location>
        <position position="128"/>
    </location>
    <ligand>
        <name>Mn(2+)</name>
        <dbReference type="ChEBI" id="CHEBI:29035"/>
        <label>2</label>
    </ligand>
</feature>
<dbReference type="EMBL" id="JAANEC010000022">
    <property type="protein sequence ID" value="NUY11302.1"/>
    <property type="molecule type" value="Genomic_DNA"/>
</dbReference>
<evidence type="ECO:0000313" key="10">
    <source>
        <dbReference type="EMBL" id="CAA6048673.1"/>
    </source>
</evidence>
<evidence type="ECO:0000256" key="3">
    <source>
        <dbReference type="PIRSR" id="PIRSR005962-1"/>
    </source>
</evidence>
<keyword evidence="2 14" id="KW-0378">Hydrolase</keyword>
<reference evidence="20 38" key="5">
    <citation type="journal article" date="2020" name="J. Antimicrob. Chemother.">
        <title>Detection of heterogeneous vancomycin intermediate resistance in MRSA isolates from Latin America.</title>
        <authorList>
            <person name="Castro B.E."/>
            <person name="Berrio M."/>
            <person name="Vargas M.L."/>
            <person name="Carvajal L.P."/>
            <person name="Millan L.V."/>
            <person name="Rios R."/>
            <person name="Hernandez A.K."/>
            <person name="Rincon S."/>
            <person name="Cubides P."/>
            <person name="Forero E."/>
            <person name="Dinh A."/>
            <person name="Seas C."/>
            <person name="Munita J.M."/>
            <person name="Arias C.A."/>
            <person name="Reyes J."/>
            <person name="Diaz L."/>
        </authorList>
    </citation>
    <scope>NUCLEOTIDE SEQUENCE [LARGE SCALE GENOMIC DNA]</scope>
    <source>
        <strain evidence="20 38">UE1097</strain>
    </source>
</reference>
<reference evidence="5 23" key="2">
    <citation type="submission" date="2017-09" db="EMBL/GenBank/DDBJ databases">
        <title>A single nucleotide polymorphism in the Staphylococcus aureus virulence regulator SaeR abolishes pathogenesis.</title>
        <authorList>
            <person name="Copin R.J."/>
            <person name="Sause W."/>
            <person name="Shopsin B."/>
            <person name="Torres V.J."/>
        </authorList>
    </citation>
    <scope>NUCLEOTIDE SEQUENCE [LARGE SCALE GENOMIC DNA]</scope>
    <source>
        <strain evidence="23">Newman</strain>
        <strain evidence="5">Newman_D2C</strain>
    </source>
</reference>
<dbReference type="NCBIfam" id="TIGR01891">
    <property type="entry name" value="amidohydrolases"/>
    <property type="match status" value="1"/>
</dbReference>
<feature type="binding site" evidence="3">
    <location>
        <position position="92"/>
    </location>
    <ligand>
        <name>Mn(2+)</name>
        <dbReference type="ChEBI" id="CHEBI:29035"/>
        <label>2</label>
    </ligand>
</feature>
<dbReference type="Proteomes" id="UP000442696">
    <property type="component" value="Unassembled WGS sequence"/>
</dbReference>
<dbReference type="Proteomes" id="UP000217245">
    <property type="component" value="Chromosome"/>
</dbReference>
<dbReference type="Proteomes" id="UP000547874">
    <property type="component" value="Unassembled WGS sequence"/>
</dbReference>
<dbReference type="GO" id="GO:0009014">
    <property type="term" value="F:succinyl-diaminopimelate desuccinylase activity"/>
    <property type="evidence" value="ECO:0007669"/>
    <property type="project" value="UniProtKB-EC"/>
</dbReference>
<evidence type="ECO:0000259" key="4">
    <source>
        <dbReference type="Pfam" id="PF07687"/>
    </source>
</evidence>
<dbReference type="Proteomes" id="UP000471199">
    <property type="component" value="Unassembled WGS sequence"/>
</dbReference>
<dbReference type="Pfam" id="PF01546">
    <property type="entry name" value="Peptidase_M20"/>
    <property type="match status" value="1"/>
</dbReference>
<evidence type="ECO:0000313" key="13">
    <source>
        <dbReference type="EMBL" id="CAC8194829.1"/>
    </source>
</evidence>
<keyword evidence="3" id="KW-0479">Metal-binding</keyword>
<dbReference type="EC" id="3.5.1.18" evidence="14"/>
<evidence type="ECO:0000313" key="38">
    <source>
        <dbReference type="Proteomes" id="UP000547874"/>
    </source>
</evidence>
<reference evidence="15" key="1">
    <citation type="journal article" date="2015" name="J. Infect. Dis.">
        <title>Parallel Epidemics of Community-Associated Methicillin-Resistant Staphylococcus aureus USA300 Infection in North and South America.</title>
        <authorList>
            <person name="Planet P.J."/>
            <person name="Diaz L."/>
            <person name="Kolokotronis S.O."/>
            <person name="Narechania A."/>
            <person name="Reyes J."/>
            <person name="Xing G."/>
            <person name="Rincon S."/>
            <person name="Smith H."/>
            <person name="Panesso D."/>
            <person name="Ryan C."/>
            <person name="Smith D.P."/>
            <person name="Guzman M."/>
            <person name="Zurita J."/>
            <person name="Sebra R."/>
            <person name="Deikus G."/>
            <person name="Nolan R.L."/>
            <person name="Tenover F.C."/>
            <person name="Weinstock G.M."/>
            <person name="Robinson D.A."/>
            <person name="Arias C.A."/>
        </authorList>
    </citation>
    <scope>NUCLEOTIDE SEQUENCE</scope>
    <source>
        <strain evidence="15">CA15</strain>
        <strain evidence="16">M121</strain>
    </source>
</reference>
<evidence type="ECO:0000313" key="24">
    <source>
        <dbReference type="Proteomes" id="UP000251686"/>
    </source>
</evidence>